<dbReference type="InterPro" id="IPR037053">
    <property type="entry name" value="Phage_tail_collar_dom_sf"/>
</dbReference>
<dbReference type="RefSeq" id="WP_256506288.1">
    <property type="nucleotide sequence ID" value="NZ_CP101740.1"/>
</dbReference>
<organism evidence="2 3">
    <name type="scientific">Sphingomonas qomolangmaensis</name>
    <dbReference type="NCBI Taxonomy" id="2918765"/>
    <lineage>
        <taxon>Bacteria</taxon>
        <taxon>Pseudomonadati</taxon>
        <taxon>Pseudomonadota</taxon>
        <taxon>Alphaproteobacteria</taxon>
        <taxon>Sphingomonadales</taxon>
        <taxon>Sphingomonadaceae</taxon>
        <taxon>Sphingomonas</taxon>
    </lineage>
</organism>
<keyword evidence="3" id="KW-1185">Reference proteome</keyword>
<feature type="domain" description="Phage tail collar" evidence="1">
    <location>
        <begin position="7"/>
        <end position="63"/>
    </location>
</feature>
<name>A0ABY5L9K8_9SPHN</name>
<evidence type="ECO:0000313" key="3">
    <source>
        <dbReference type="Proteomes" id="UP001058533"/>
    </source>
</evidence>
<reference evidence="2" key="1">
    <citation type="submission" date="2022-07" db="EMBL/GenBank/DDBJ databases">
        <title>Sphingomonas sp. nov., a novel bacterium isolated from the north slope of the Mount Everest.</title>
        <authorList>
            <person name="Cui X."/>
            <person name="Liu Y."/>
        </authorList>
    </citation>
    <scope>NUCLEOTIDE SEQUENCE</scope>
    <source>
        <strain evidence="2">S5-59</strain>
    </source>
</reference>
<dbReference type="InterPro" id="IPR011083">
    <property type="entry name" value="Phage_tail_collar_dom"/>
</dbReference>
<evidence type="ECO:0000313" key="2">
    <source>
        <dbReference type="EMBL" id="UUL82455.1"/>
    </source>
</evidence>
<dbReference type="EMBL" id="CP101740">
    <property type="protein sequence ID" value="UUL82455.1"/>
    <property type="molecule type" value="Genomic_DNA"/>
</dbReference>
<dbReference type="Proteomes" id="UP001058533">
    <property type="component" value="Chromosome"/>
</dbReference>
<accession>A0ABY5L9K8</accession>
<proteinExistence type="predicted"/>
<evidence type="ECO:0000259" key="1">
    <source>
        <dbReference type="Pfam" id="PF07484"/>
    </source>
</evidence>
<sequence length="181" mass="18687">MSDAFIGEVRLFAGTFAPNGWVLCDGRLLDIGQNDVLYTLLGTAYGGDGVQTFAVPDLRGRVPISQGQGLGLSNYSLGEAVGTEDVTITPQTMAPHAHPVLASTSPSTLTGPIDAVAATPTGGVVKPSLYVSRNGTSALVPSPMDTAAITPNGGNQPHDNMMPFVAINYIMATVGIFPSRN</sequence>
<protein>
    <submittedName>
        <fullName evidence="2">Tail fiber protein</fullName>
    </submittedName>
</protein>
<dbReference type="SUPFAM" id="SSF88874">
    <property type="entry name" value="Receptor-binding domain of short tail fibre protein gp12"/>
    <property type="match status" value="1"/>
</dbReference>
<gene>
    <name evidence="2" type="ORF">NMP03_15000</name>
</gene>
<dbReference type="Gene3D" id="3.90.1340.10">
    <property type="entry name" value="Phage tail collar domain"/>
    <property type="match status" value="1"/>
</dbReference>
<dbReference type="Pfam" id="PF07484">
    <property type="entry name" value="Collar"/>
    <property type="match status" value="1"/>
</dbReference>